<evidence type="ECO:0000313" key="3">
    <source>
        <dbReference type="EMBL" id="CAF1082207.1"/>
    </source>
</evidence>
<feature type="region of interest" description="Disordered" evidence="1">
    <location>
        <begin position="117"/>
        <end position="139"/>
    </location>
</feature>
<feature type="signal peptide" evidence="2">
    <location>
        <begin position="1"/>
        <end position="24"/>
    </location>
</feature>
<evidence type="ECO:0000256" key="2">
    <source>
        <dbReference type="SAM" id="SignalP"/>
    </source>
</evidence>
<evidence type="ECO:0000256" key="1">
    <source>
        <dbReference type="SAM" id="MobiDB-lite"/>
    </source>
</evidence>
<feature type="region of interest" description="Disordered" evidence="1">
    <location>
        <begin position="32"/>
        <end position="57"/>
    </location>
</feature>
<feature type="compositionally biased region" description="Basic and acidic residues" evidence="1">
    <location>
        <begin position="32"/>
        <end position="44"/>
    </location>
</feature>
<protein>
    <submittedName>
        <fullName evidence="3">Uncharacterized protein</fullName>
    </submittedName>
</protein>
<feature type="compositionally biased region" description="Acidic residues" evidence="1">
    <location>
        <begin position="45"/>
        <end position="57"/>
    </location>
</feature>
<dbReference type="OrthoDB" id="10037729at2759"/>
<proteinExistence type="predicted"/>
<organism evidence="3 4">
    <name type="scientific">Adineta steineri</name>
    <dbReference type="NCBI Taxonomy" id="433720"/>
    <lineage>
        <taxon>Eukaryota</taxon>
        <taxon>Metazoa</taxon>
        <taxon>Spiralia</taxon>
        <taxon>Gnathifera</taxon>
        <taxon>Rotifera</taxon>
        <taxon>Eurotatoria</taxon>
        <taxon>Bdelloidea</taxon>
        <taxon>Adinetida</taxon>
        <taxon>Adinetidae</taxon>
        <taxon>Adineta</taxon>
    </lineage>
</organism>
<evidence type="ECO:0000313" key="4">
    <source>
        <dbReference type="Proteomes" id="UP000663891"/>
    </source>
</evidence>
<dbReference type="Proteomes" id="UP000663891">
    <property type="component" value="Unassembled WGS sequence"/>
</dbReference>
<reference evidence="3" key="1">
    <citation type="submission" date="2021-02" db="EMBL/GenBank/DDBJ databases">
        <authorList>
            <person name="Nowell W R."/>
        </authorList>
    </citation>
    <scope>NUCLEOTIDE SEQUENCE</scope>
</reference>
<comment type="caution">
    <text evidence="3">The sequence shown here is derived from an EMBL/GenBank/DDBJ whole genome shotgun (WGS) entry which is preliminary data.</text>
</comment>
<gene>
    <name evidence="3" type="ORF">VCS650_LOCUS19077</name>
</gene>
<sequence>MNCILNCIFLLTILIVFNIQLSSTTSSRRSCPEEYRELRRRNDDDSNSDSNDDDDDEQMADMCSAAMVVATEQLNSIQNLEFLRTYCAHFDEALELARESNDTLCEDKKRAIVKKSLQRRGKRGQMKKKRDEYSNDSYEDKRRALRKRELHKRFALRFVHK</sequence>
<feature type="compositionally biased region" description="Basic residues" evidence="1">
    <location>
        <begin position="117"/>
        <end position="128"/>
    </location>
</feature>
<feature type="chain" id="PRO_5032643775" evidence="2">
    <location>
        <begin position="25"/>
        <end position="161"/>
    </location>
</feature>
<accession>A0A814MT67</accession>
<feature type="compositionally biased region" description="Basic and acidic residues" evidence="1">
    <location>
        <begin position="129"/>
        <end position="139"/>
    </location>
</feature>
<name>A0A814MT67_9BILA</name>
<dbReference type="AlphaFoldDB" id="A0A814MT67"/>
<keyword evidence="2" id="KW-0732">Signal</keyword>
<dbReference type="EMBL" id="CAJNON010000187">
    <property type="protein sequence ID" value="CAF1082207.1"/>
    <property type="molecule type" value="Genomic_DNA"/>
</dbReference>